<dbReference type="InterPro" id="IPR018754">
    <property type="entry name" value="RovC-like_DNA-bd"/>
</dbReference>
<evidence type="ECO:0000259" key="1">
    <source>
        <dbReference type="Pfam" id="PF10074"/>
    </source>
</evidence>
<evidence type="ECO:0000313" key="3">
    <source>
        <dbReference type="Proteomes" id="UP001314635"/>
    </source>
</evidence>
<comment type="caution">
    <text evidence="2">The sequence shown here is derived from an EMBL/GenBank/DDBJ whole genome shotgun (WGS) entry which is preliminary data.</text>
</comment>
<evidence type="ECO:0000313" key="2">
    <source>
        <dbReference type="EMBL" id="MBR1134199.1"/>
    </source>
</evidence>
<keyword evidence="3" id="KW-1185">Reference proteome</keyword>
<sequence>MPKAFPPPASPGNISAAMMIIIATSRRLSVSGNRPRVRWRHFRNAGGYDFPCDPDTPSDQQSLFWIPSLQPQAVSLTIVPQAIDADAVTPIALTQLDGLDLRQSDDGWHGVWQADGVTHQFWLVHAPSEVATFYAVILPLDALLELRVHAARRFWRALNGRAPGPDFRAMPAQLRRFHILSLRALDARQRGESYRTIAKVLLGFRGTKEDWENDPRKNQARRLVAHGLSMMKGGYRLLLHYPIKLRRR</sequence>
<proteinExistence type="predicted"/>
<gene>
    <name evidence="2" type="ORF">JQ619_00295</name>
</gene>
<dbReference type="Proteomes" id="UP001314635">
    <property type="component" value="Unassembled WGS sequence"/>
</dbReference>
<dbReference type="Pfam" id="PF10074">
    <property type="entry name" value="RovC_DNA-bd"/>
    <property type="match status" value="1"/>
</dbReference>
<name>A0ABS5FZG5_9BRAD</name>
<accession>A0ABS5FZG5</accession>
<protein>
    <submittedName>
        <fullName evidence="2">DUF2285 domain-containing protein</fullName>
    </submittedName>
</protein>
<organism evidence="2 3">
    <name type="scientific">Bradyrhizobium denitrificans</name>
    <dbReference type="NCBI Taxonomy" id="2734912"/>
    <lineage>
        <taxon>Bacteria</taxon>
        <taxon>Pseudomonadati</taxon>
        <taxon>Pseudomonadota</taxon>
        <taxon>Alphaproteobacteria</taxon>
        <taxon>Hyphomicrobiales</taxon>
        <taxon>Nitrobacteraceae</taxon>
        <taxon>Bradyrhizobium</taxon>
    </lineage>
</organism>
<reference evidence="3" key="1">
    <citation type="journal article" date="2021" name="ISME J.">
        <title>Evolutionary origin and ecological implication of a unique nif island in free-living Bradyrhizobium lineages.</title>
        <authorList>
            <person name="Tao J."/>
        </authorList>
    </citation>
    <scope>NUCLEOTIDE SEQUENCE [LARGE SCALE GENOMIC DNA]</scope>
    <source>
        <strain evidence="3">SZCCT0094</strain>
    </source>
</reference>
<feature type="domain" description="T6SS Transcription factor RovC-like DNA binding" evidence="1">
    <location>
        <begin position="137"/>
        <end position="240"/>
    </location>
</feature>
<dbReference type="EMBL" id="JAFCLK010000001">
    <property type="protein sequence ID" value="MBR1134199.1"/>
    <property type="molecule type" value="Genomic_DNA"/>
</dbReference>